<dbReference type="Gene3D" id="3.80.10.10">
    <property type="entry name" value="Ribonuclease Inhibitor"/>
    <property type="match status" value="1"/>
</dbReference>
<dbReference type="Proteomes" id="UP001633002">
    <property type="component" value="Unassembled WGS sequence"/>
</dbReference>
<comment type="subcellular location">
    <subcellularLocation>
        <location evidence="1">Membrane</location>
        <topology evidence="1">Single-pass membrane protein</topology>
    </subcellularLocation>
</comment>
<name>A0ABD3GC44_9MARC</name>
<dbReference type="PANTHER" id="PTHR45631:SF68">
    <property type="entry name" value="REPEAT FAMILY PROTEIN, PUTATIVE, EXPRESSED-RELATED"/>
    <property type="match status" value="1"/>
</dbReference>
<evidence type="ECO:0000313" key="3">
    <source>
        <dbReference type="EMBL" id="KAL3675650.1"/>
    </source>
</evidence>
<organism evidence="3 4">
    <name type="scientific">Riccia sorocarpa</name>
    <dbReference type="NCBI Taxonomy" id="122646"/>
    <lineage>
        <taxon>Eukaryota</taxon>
        <taxon>Viridiplantae</taxon>
        <taxon>Streptophyta</taxon>
        <taxon>Embryophyta</taxon>
        <taxon>Marchantiophyta</taxon>
        <taxon>Marchantiopsida</taxon>
        <taxon>Marchantiidae</taxon>
        <taxon>Marchantiales</taxon>
        <taxon>Ricciaceae</taxon>
        <taxon>Riccia</taxon>
    </lineage>
</organism>
<dbReference type="EMBL" id="JBJQOH010000008">
    <property type="protein sequence ID" value="KAL3675650.1"/>
    <property type="molecule type" value="Genomic_DNA"/>
</dbReference>
<dbReference type="AlphaFoldDB" id="A0ABD3GC44"/>
<dbReference type="Pfam" id="PF12819">
    <property type="entry name" value="Malectin_like"/>
    <property type="match status" value="1"/>
</dbReference>
<proteinExistence type="predicted"/>
<evidence type="ECO:0000313" key="4">
    <source>
        <dbReference type="Proteomes" id="UP001633002"/>
    </source>
</evidence>
<comment type="caution">
    <text evidence="3">The sequence shown here is derived from an EMBL/GenBank/DDBJ whole genome shotgun (WGS) entry which is preliminary data.</text>
</comment>
<gene>
    <name evidence="3" type="ORF">R1sor_025598</name>
</gene>
<accession>A0ABD3GC44</accession>
<keyword evidence="4" id="KW-1185">Reference proteome</keyword>
<sequence length="550" mass="61613">MATQLHCCPECRATKFHHPVAEFCRTLMSILVLISLYGTRFCNGLPLEPFGYVSIDCGGVGGYNDNFTGLAWVGENDYLESYHDLRSANLTSSIVLMQDSNSTIRDNVKQLETARIFNFSSAFTRYCYNFNLSLSNKNSTVYLVRAMFPSLLSVSDSEQPRIVVDTSYLEVPYRPEPSYEPLTIELLATASDDSMNVCLTPDNARFTDTGIVAISSLELRSVPETLYPVLIHGKVDADGRVVQDTFNYYVTQARLNFGGDESSPGIRYPSDKYDRLWYAAPRGDRQSRNIPVSSIYGLDKFNVKSIKGSTVPNISPEDDLFQVPLAVSTSALEGVDSTSNISFQLDNLYYYGSTYCLSIVLFDVDADENRSRIVNIYNQDYNYFSQNYSGPWQWILQDSEVPKTQTNIWSDRAFKFIGSPDTTFEILPAANSARPVMVNALELYAVVENVPLKTNPWDVSKVQILRDKLPVSGKSFGDPCLPVPWEWIKCDLELRVIVEINLGSWGLQGSLGEDFKFPWVLTVLDLSNNRLNGTLPRSLGISSFNGAAKM</sequence>
<evidence type="ECO:0000256" key="1">
    <source>
        <dbReference type="ARBA" id="ARBA00004167"/>
    </source>
</evidence>
<dbReference type="InterPro" id="IPR032675">
    <property type="entry name" value="LRR_dom_sf"/>
</dbReference>
<reference evidence="3 4" key="1">
    <citation type="submission" date="2024-09" db="EMBL/GenBank/DDBJ databases">
        <title>Chromosome-scale assembly of Riccia sorocarpa.</title>
        <authorList>
            <person name="Paukszto L."/>
        </authorList>
    </citation>
    <scope>NUCLEOTIDE SEQUENCE [LARGE SCALE GENOMIC DNA]</scope>
    <source>
        <strain evidence="3">LP-2024</strain>
        <tissue evidence="3">Aerial parts of the thallus</tissue>
    </source>
</reference>
<feature type="domain" description="Malectin-like" evidence="2">
    <location>
        <begin position="55"/>
        <end position="446"/>
    </location>
</feature>
<evidence type="ECO:0000259" key="2">
    <source>
        <dbReference type="Pfam" id="PF12819"/>
    </source>
</evidence>
<protein>
    <recommendedName>
        <fullName evidence="2">Malectin-like domain-containing protein</fullName>
    </recommendedName>
</protein>
<dbReference type="InterPro" id="IPR024788">
    <property type="entry name" value="Malectin-like_Carb-bd_dom"/>
</dbReference>
<dbReference type="SUPFAM" id="SSF52058">
    <property type="entry name" value="L domain-like"/>
    <property type="match status" value="1"/>
</dbReference>
<dbReference type="GO" id="GO:0016020">
    <property type="term" value="C:membrane"/>
    <property type="evidence" value="ECO:0007669"/>
    <property type="project" value="UniProtKB-SubCell"/>
</dbReference>
<dbReference type="PANTHER" id="PTHR45631">
    <property type="entry name" value="OS07G0107800 PROTEIN-RELATED"/>
    <property type="match status" value="1"/>
</dbReference>